<protein>
    <recommendedName>
        <fullName evidence="10">Rho GTPase-activating protein 22-like</fullName>
    </recommendedName>
</protein>
<dbReference type="CDD" id="cd04390">
    <property type="entry name" value="RhoGAP_ARHGAP22_24_25"/>
    <property type="match status" value="1"/>
</dbReference>
<dbReference type="SMART" id="SM00324">
    <property type="entry name" value="RhoGAP"/>
    <property type="match status" value="1"/>
</dbReference>
<accession>A0A8T3CUS4</accession>
<feature type="compositionally biased region" description="Polar residues" evidence="5">
    <location>
        <begin position="44"/>
        <end position="55"/>
    </location>
</feature>
<dbReference type="GO" id="GO:0005925">
    <property type="term" value="C:focal adhesion"/>
    <property type="evidence" value="ECO:0007669"/>
    <property type="project" value="TreeGrafter"/>
</dbReference>
<dbReference type="PANTHER" id="PTHR15228:SF22">
    <property type="entry name" value="RHO GTPASE-ACTIVATING PROTEIN 22"/>
    <property type="match status" value="1"/>
</dbReference>
<evidence type="ECO:0008006" key="10">
    <source>
        <dbReference type="Google" id="ProtNLM"/>
    </source>
</evidence>
<keyword evidence="1" id="KW-0343">GTPase activation</keyword>
<feature type="compositionally biased region" description="Basic and acidic residues" evidence="5">
    <location>
        <begin position="613"/>
        <end position="631"/>
    </location>
</feature>
<evidence type="ECO:0000313" key="9">
    <source>
        <dbReference type="Proteomes" id="UP000829720"/>
    </source>
</evidence>
<dbReference type="InterPro" id="IPR051025">
    <property type="entry name" value="RhoGAP"/>
</dbReference>
<feature type="compositionally biased region" description="Polar residues" evidence="5">
    <location>
        <begin position="523"/>
        <end position="535"/>
    </location>
</feature>
<dbReference type="InterPro" id="IPR001849">
    <property type="entry name" value="PH_domain"/>
</dbReference>
<keyword evidence="9" id="KW-1185">Reference proteome</keyword>
<dbReference type="PROSITE" id="PS50003">
    <property type="entry name" value="PH_DOMAIN"/>
    <property type="match status" value="1"/>
</dbReference>
<feature type="domain" description="Rho-GAP" evidence="7">
    <location>
        <begin position="176"/>
        <end position="370"/>
    </location>
</feature>
<feature type="compositionally biased region" description="Low complexity" evidence="5">
    <location>
        <begin position="536"/>
        <end position="554"/>
    </location>
</feature>
<gene>
    <name evidence="8" type="ORF">AGOR_G00201680</name>
</gene>
<dbReference type="InterPro" id="IPR008936">
    <property type="entry name" value="Rho_GTPase_activation_prot"/>
</dbReference>
<dbReference type="FunFam" id="1.10.555.10:FF:000015">
    <property type="entry name" value="rho GTPase-activating protein 25 isoform X1"/>
    <property type="match status" value="1"/>
</dbReference>
<dbReference type="SUPFAM" id="SSF48350">
    <property type="entry name" value="GTPase activation domain, GAP"/>
    <property type="match status" value="1"/>
</dbReference>
<keyword evidence="3 4" id="KW-0175">Coiled coil</keyword>
<evidence type="ECO:0000256" key="5">
    <source>
        <dbReference type="SAM" id="MobiDB-lite"/>
    </source>
</evidence>
<feature type="coiled-coil region" evidence="4">
    <location>
        <begin position="644"/>
        <end position="720"/>
    </location>
</feature>
<dbReference type="SUPFAM" id="SSF50729">
    <property type="entry name" value="PH domain-like"/>
    <property type="match status" value="1"/>
</dbReference>
<keyword evidence="2" id="KW-0597">Phosphoprotein</keyword>
<evidence type="ECO:0000256" key="1">
    <source>
        <dbReference type="ARBA" id="ARBA00022468"/>
    </source>
</evidence>
<dbReference type="GO" id="GO:0005096">
    <property type="term" value="F:GTPase activator activity"/>
    <property type="evidence" value="ECO:0007669"/>
    <property type="project" value="UniProtKB-KW"/>
</dbReference>
<proteinExistence type="predicted"/>
<dbReference type="InterPro" id="IPR011993">
    <property type="entry name" value="PH-like_dom_sf"/>
</dbReference>
<dbReference type="SMART" id="SM00233">
    <property type="entry name" value="PH"/>
    <property type="match status" value="1"/>
</dbReference>
<dbReference type="Pfam" id="PF00169">
    <property type="entry name" value="PH"/>
    <property type="match status" value="1"/>
</dbReference>
<dbReference type="GO" id="GO:0051056">
    <property type="term" value="P:regulation of small GTPase mediated signal transduction"/>
    <property type="evidence" value="ECO:0007669"/>
    <property type="project" value="UniProtKB-ARBA"/>
</dbReference>
<sequence length="733" mass="80880">MAGELTDRHADRRQRSPAMTAMLSPKIRQTRRARSKSMVMGEMSQGSGRPSSPSLQGGALKAGWLKKQRSIMRNWQLRWFVLRSDQLYFYKDEEETKPQGCIPLLGSQVNELTANPDEPGRHLFEIVPGGVGERDRAAISHEAFLLMANSQNDMDDWVKAIRRVIWSPFGGGIFGQRLEDTVQYEKKFGNRLAPLLVEQCVDFIREQGLNEEGLFRMPGQANLVKDLQDAFDCGDKPLFDSNTDVHTVASLLKLYLRELPEPVIPFAKYQDFLTCAQLLAKDEEEGIQGLMKQVKTLPQANYNLLKYICKFLDEVQSHSNENKMSVQNLATVFGPNILRPKMEDPVTIMEGTSMVQHLMTVLISEHARLFMGREGEDPGAQPEVRVQGQRSTVGWISEEDLRGLPVTERGANPAEDLNGSSSSLDVAASRLAPQGRGEGECEGQVQGPGPGPGAVSPSKQAKSLPTWKYSFKGSGSRSNPAKLGLGGSSVDVSSLSGGNWLLNGLSSLRGHRRTSSGERVRDSGSSQRLSTYDNVTSSSLSVPSVASAPWSTSSCEISVPDSDSDLSRSADCGKGEWPESEGDCGVGAGERASDPGDSSEAGLELRISTGGHSEGRDTTSDPVTPHDTDDSHSKALTILVEELREELRTQKLTYETRIRKLEESSAALCVQMERLEHEMDQERKKQKMLEIKLRNSERAREDAENRNRILQEEMEEFFSTLGDLTLGTRTSDI</sequence>
<feature type="domain" description="PH" evidence="6">
    <location>
        <begin position="58"/>
        <end position="166"/>
    </location>
</feature>
<feature type="region of interest" description="Disordered" evidence="5">
    <location>
        <begin position="373"/>
        <end position="392"/>
    </location>
</feature>
<dbReference type="InterPro" id="IPR000198">
    <property type="entry name" value="RhoGAP_dom"/>
</dbReference>
<feature type="region of interest" description="Disordered" evidence="5">
    <location>
        <begin position="509"/>
        <end position="631"/>
    </location>
</feature>
<reference evidence="8" key="1">
    <citation type="submission" date="2021-01" db="EMBL/GenBank/DDBJ databases">
        <authorList>
            <person name="Zahm M."/>
            <person name="Roques C."/>
            <person name="Cabau C."/>
            <person name="Klopp C."/>
            <person name="Donnadieu C."/>
            <person name="Jouanno E."/>
            <person name="Lampietro C."/>
            <person name="Louis A."/>
            <person name="Herpin A."/>
            <person name="Echchiki A."/>
            <person name="Berthelot C."/>
            <person name="Parey E."/>
            <person name="Roest-Crollius H."/>
            <person name="Braasch I."/>
            <person name="Postlethwait J."/>
            <person name="Bobe J."/>
            <person name="Montfort J."/>
            <person name="Bouchez O."/>
            <person name="Begum T."/>
            <person name="Mejri S."/>
            <person name="Adams A."/>
            <person name="Chen W.-J."/>
            <person name="Guiguen Y."/>
        </authorList>
    </citation>
    <scope>NUCLEOTIDE SEQUENCE</scope>
    <source>
        <tissue evidence="8">Blood</tissue>
    </source>
</reference>
<evidence type="ECO:0000313" key="8">
    <source>
        <dbReference type="EMBL" id="KAI1887014.1"/>
    </source>
</evidence>
<evidence type="ECO:0000256" key="3">
    <source>
        <dbReference type="ARBA" id="ARBA00023054"/>
    </source>
</evidence>
<evidence type="ECO:0000256" key="2">
    <source>
        <dbReference type="ARBA" id="ARBA00022553"/>
    </source>
</evidence>
<dbReference type="Pfam" id="PF00620">
    <property type="entry name" value="RhoGAP"/>
    <property type="match status" value="1"/>
</dbReference>
<evidence type="ECO:0000259" key="6">
    <source>
        <dbReference type="PROSITE" id="PS50003"/>
    </source>
</evidence>
<evidence type="ECO:0000259" key="7">
    <source>
        <dbReference type="PROSITE" id="PS50238"/>
    </source>
</evidence>
<dbReference type="PANTHER" id="PTHR15228">
    <property type="entry name" value="SPERMATHECAL PHYSIOLOGY VARIANT"/>
    <property type="match status" value="1"/>
</dbReference>
<feature type="region of interest" description="Disordered" evidence="5">
    <location>
        <begin position="397"/>
        <end position="463"/>
    </location>
</feature>
<dbReference type="PROSITE" id="PS50238">
    <property type="entry name" value="RHOGAP"/>
    <property type="match status" value="1"/>
</dbReference>
<dbReference type="Gene3D" id="1.10.555.10">
    <property type="entry name" value="Rho GTPase activation protein"/>
    <property type="match status" value="1"/>
</dbReference>
<dbReference type="OrthoDB" id="185175at2759"/>
<dbReference type="Gene3D" id="2.30.29.30">
    <property type="entry name" value="Pleckstrin-homology domain (PH domain)/Phosphotyrosine-binding domain (PTB)"/>
    <property type="match status" value="1"/>
</dbReference>
<name>A0A8T3CUS4_9TELE</name>
<feature type="compositionally biased region" description="Basic and acidic residues" evidence="5">
    <location>
        <begin position="1"/>
        <end position="14"/>
    </location>
</feature>
<evidence type="ECO:0000256" key="4">
    <source>
        <dbReference type="SAM" id="Coils"/>
    </source>
</evidence>
<comment type="caution">
    <text evidence="8">The sequence shown here is derived from an EMBL/GenBank/DDBJ whole genome shotgun (WGS) entry which is preliminary data.</text>
</comment>
<organism evidence="8 9">
    <name type="scientific">Albula goreensis</name>
    <dbReference type="NCBI Taxonomy" id="1534307"/>
    <lineage>
        <taxon>Eukaryota</taxon>
        <taxon>Metazoa</taxon>
        <taxon>Chordata</taxon>
        <taxon>Craniata</taxon>
        <taxon>Vertebrata</taxon>
        <taxon>Euteleostomi</taxon>
        <taxon>Actinopterygii</taxon>
        <taxon>Neopterygii</taxon>
        <taxon>Teleostei</taxon>
        <taxon>Albuliformes</taxon>
        <taxon>Albulidae</taxon>
        <taxon>Albula</taxon>
    </lineage>
</organism>
<dbReference type="AlphaFoldDB" id="A0A8T3CUS4"/>
<dbReference type="GO" id="GO:0007165">
    <property type="term" value="P:signal transduction"/>
    <property type="evidence" value="ECO:0007669"/>
    <property type="project" value="InterPro"/>
</dbReference>
<dbReference type="Proteomes" id="UP000829720">
    <property type="component" value="Unassembled WGS sequence"/>
</dbReference>
<dbReference type="EMBL" id="JAERUA010000019">
    <property type="protein sequence ID" value="KAI1887014.1"/>
    <property type="molecule type" value="Genomic_DNA"/>
</dbReference>
<feature type="region of interest" description="Disordered" evidence="5">
    <location>
        <begin position="1"/>
        <end position="58"/>
    </location>
</feature>
<feature type="compositionally biased region" description="Basic and acidic residues" evidence="5">
    <location>
        <begin position="565"/>
        <end position="577"/>
    </location>
</feature>